<evidence type="ECO:0000256" key="2">
    <source>
        <dbReference type="ARBA" id="ARBA00010663"/>
    </source>
</evidence>
<accession>A0A8K0KB91</accession>
<dbReference type="Pfam" id="PF00001">
    <property type="entry name" value="7tm_1"/>
    <property type="match status" value="2"/>
</dbReference>
<evidence type="ECO:0000256" key="3">
    <source>
        <dbReference type="ARBA" id="ARBA00022692"/>
    </source>
</evidence>
<evidence type="ECO:0000313" key="14">
    <source>
        <dbReference type="Proteomes" id="UP000792457"/>
    </source>
</evidence>
<keyword evidence="3 9" id="KW-0812">Transmembrane</keyword>
<dbReference type="EMBL" id="KZ308541">
    <property type="protein sequence ID" value="KAG8231192.1"/>
    <property type="molecule type" value="Genomic_DNA"/>
</dbReference>
<dbReference type="OrthoDB" id="9445642at2759"/>
<keyword evidence="7 9" id="KW-0675">Receptor</keyword>
<name>A0A8K0KB91_LADFU</name>
<evidence type="ECO:0000256" key="7">
    <source>
        <dbReference type="ARBA" id="ARBA00023170"/>
    </source>
</evidence>
<dbReference type="PANTHER" id="PTHR45695">
    <property type="entry name" value="LEUCOKININ RECEPTOR-RELATED"/>
    <property type="match status" value="1"/>
</dbReference>
<proteinExistence type="inferred from homology"/>
<evidence type="ECO:0000256" key="11">
    <source>
        <dbReference type="SAM" id="Phobius"/>
    </source>
</evidence>
<dbReference type="GO" id="GO:0005886">
    <property type="term" value="C:plasma membrane"/>
    <property type="evidence" value="ECO:0007669"/>
    <property type="project" value="TreeGrafter"/>
</dbReference>
<evidence type="ECO:0000256" key="8">
    <source>
        <dbReference type="ARBA" id="ARBA00023224"/>
    </source>
</evidence>
<feature type="transmembrane region" description="Helical" evidence="11">
    <location>
        <begin position="112"/>
        <end position="130"/>
    </location>
</feature>
<dbReference type="PROSITE" id="PS00237">
    <property type="entry name" value="G_PROTEIN_RECEP_F1_1"/>
    <property type="match status" value="1"/>
</dbReference>
<comment type="caution">
    <text evidence="13">The sequence shown here is derived from an EMBL/GenBank/DDBJ whole genome shotgun (WGS) entry which is preliminary data.</text>
</comment>
<feature type="transmembrane region" description="Helical" evidence="11">
    <location>
        <begin position="72"/>
        <end position="92"/>
    </location>
</feature>
<feature type="region of interest" description="Disordered" evidence="10">
    <location>
        <begin position="1"/>
        <end position="47"/>
    </location>
</feature>
<evidence type="ECO:0000256" key="10">
    <source>
        <dbReference type="SAM" id="MobiDB-lite"/>
    </source>
</evidence>
<reference evidence="13" key="2">
    <citation type="submission" date="2017-10" db="EMBL/GenBank/DDBJ databases">
        <title>Ladona fulva Genome sequencing and assembly.</title>
        <authorList>
            <person name="Murali S."/>
            <person name="Richards S."/>
            <person name="Bandaranaike D."/>
            <person name="Bellair M."/>
            <person name="Blankenburg K."/>
            <person name="Chao H."/>
            <person name="Dinh H."/>
            <person name="Doddapaneni H."/>
            <person name="Dugan-Rocha S."/>
            <person name="Elkadiri S."/>
            <person name="Gnanaolivu R."/>
            <person name="Hernandez B."/>
            <person name="Skinner E."/>
            <person name="Javaid M."/>
            <person name="Lee S."/>
            <person name="Li M."/>
            <person name="Ming W."/>
            <person name="Munidasa M."/>
            <person name="Muniz J."/>
            <person name="Nguyen L."/>
            <person name="Hughes D."/>
            <person name="Osuji N."/>
            <person name="Pu L.-L."/>
            <person name="Puazo M."/>
            <person name="Qu C."/>
            <person name="Quiroz J."/>
            <person name="Raj R."/>
            <person name="Weissenberger G."/>
            <person name="Xin Y."/>
            <person name="Zou X."/>
            <person name="Han Y."/>
            <person name="Worley K."/>
            <person name="Muzny D."/>
            <person name="Gibbs R."/>
        </authorList>
    </citation>
    <scope>NUCLEOTIDE SEQUENCE</scope>
    <source>
        <strain evidence="13">Sampled in the wild</strain>
    </source>
</reference>
<protein>
    <recommendedName>
        <fullName evidence="12">G-protein coupled receptors family 1 profile domain-containing protein</fullName>
    </recommendedName>
</protein>
<evidence type="ECO:0000256" key="5">
    <source>
        <dbReference type="ARBA" id="ARBA00023040"/>
    </source>
</evidence>
<sequence>MGSSQAASAHFRRKQLQRQLRQESYGGGNGGGTSGLGSGSGRRGPRGFLPPCSPPPCPPCGPCSAASPTDCFIANLALADVVVGLFCVPFQFQAALLQRWDLPRFMCAFCPFVQVLSVSASVLTLTAIAVDRHRAVLRPFSSLSAGGRGTSRGVGGNCCRSRPSSRGRARLTVAAIWAAGACLAAPMALALDVTEVPIGGSDSGASAGDSVNWSGMWSDLEPLDGSSFFSTPMSIMGDVKGEVRTKPFCRNVALSPRTMMVYRLVLVAVQYVVPLTVISVVYARMVHCLWGAKAPGNAQSARDANLTRNRRRVIKMLVIVVALFAFCWLPLQTYNALQDLFPEINGYKYINIIFFCCDWLAMSNSCCNPFIYGIYNLF</sequence>
<evidence type="ECO:0000259" key="12">
    <source>
        <dbReference type="PROSITE" id="PS50262"/>
    </source>
</evidence>
<gene>
    <name evidence="13" type="ORF">J437_LFUL011249</name>
</gene>
<keyword evidence="6 11" id="KW-0472">Membrane</keyword>
<keyword evidence="14" id="KW-1185">Reference proteome</keyword>
<dbReference type="PANTHER" id="PTHR45695:SF9">
    <property type="entry name" value="LEUCOKININ RECEPTOR"/>
    <property type="match status" value="1"/>
</dbReference>
<evidence type="ECO:0000256" key="9">
    <source>
        <dbReference type="RuleBase" id="RU000688"/>
    </source>
</evidence>
<keyword evidence="8 9" id="KW-0807">Transducer</keyword>
<dbReference type="SUPFAM" id="SSF81321">
    <property type="entry name" value="Family A G protein-coupled receptor-like"/>
    <property type="match status" value="2"/>
</dbReference>
<keyword evidence="4 11" id="KW-1133">Transmembrane helix</keyword>
<dbReference type="Proteomes" id="UP000792457">
    <property type="component" value="Unassembled WGS sequence"/>
</dbReference>
<dbReference type="AlphaFoldDB" id="A0A8K0KB91"/>
<organism evidence="13 14">
    <name type="scientific">Ladona fulva</name>
    <name type="common">Scarce chaser dragonfly</name>
    <name type="synonym">Libellula fulva</name>
    <dbReference type="NCBI Taxonomy" id="123851"/>
    <lineage>
        <taxon>Eukaryota</taxon>
        <taxon>Metazoa</taxon>
        <taxon>Ecdysozoa</taxon>
        <taxon>Arthropoda</taxon>
        <taxon>Hexapoda</taxon>
        <taxon>Insecta</taxon>
        <taxon>Pterygota</taxon>
        <taxon>Palaeoptera</taxon>
        <taxon>Odonata</taxon>
        <taxon>Epiprocta</taxon>
        <taxon>Anisoptera</taxon>
        <taxon>Libelluloidea</taxon>
        <taxon>Libellulidae</taxon>
        <taxon>Ladona</taxon>
    </lineage>
</organism>
<reference evidence="13" key="1">
    <citation type="submission" date="2013-04" db="EMBL/GenBank/DDBJ databases">
        <authorList>
            <person name="Qu J."/>
            <person name="Murali S.C."/>
            <person name="Bandaranaike D."/>
            <person name="Bellair M."/>
            <person name="Blankenburg K."/>
            <person name="Chao H."/>
            <person name="Dinh H."/>
            <person name="Doddapaneni H."/>
            <person name="Downs B."/>
            <person name="Dugan-Rocha S."/>
            <person name="Elkadiri S."/>
            <person name="Gnanaolivu R.D."/>
            <person name="Hernandez B."/>
            <person name="Javaid M."/>
            <person name="Jayaseelan J.C."/>
            <person name="Lee S."/>
            <person name="Li M."/>
            <person name="Ming W."/>
            <person name="Munidasa M."/>
            <person name="Muniz J."/>
            <person name="Nguyen L."/>
            <person name="Ongeri F."/>
            <person name="Osuji N."/>
            <person name="Pu L.-L."/>
            <person name="Puazo M."/>
            <person name="Qu C."/>
            <person name="Quiroz J."/>
            <person name="Raj R."/>
            <person name="Weissenberger G."/>
            <person name="Xin Y."/>
            <person name="Zou X."/>
            <person name="Han Y."/>
            <person name="Richards S."/>
            <person name="Worley K."/>
            <person name="Muzny D."/>
            <person name="Gibbs R."/>
        </authorList>
    </citation>
    <scope>NUCLEOTIDE SEQUENCE</scope>
    <source>
        <strain evidence="13">Sampled in the wild</strain>
    </source>
</reference>
<comment type="subcellular location">
    <subcellularLocation>
        <location evidence="1">Membrane</location>
        <topology evidence="1">Multi-pass membrane protein</topology>
    </subcellularLocation>
</comment>
<dbReference type="InterPro" id="IPR017452">
    <property type="entry name" value="GPCR_Rhodpsn_7TM"/>
</dbReference>
<feature type="transmembrane region" description="Helical" evidence="11">
    <location>
        <begin position="313"/>
        <end position="331"/>
    </location>
</feature>
<dbReference type="PRINTS" id="PR00237">
    <property type="entry name" value="GPCRRHODOPSN"/>
</dbReference>
<dbReference type="GO" id="GO:0004930">
    <property type="term" value="F:G protein-coupled receptor activity"/>
    <property type="evidence" value="ECO:0007669"/>
    <property type="project" value="UniProtKB-KW"/>
</dbReference>
<feature type="transmembrane region" description="Helical" evidence="11">
    <location>
        <begin position="171"/>
        <end position="191"/>
    </location>
</feature>
<keyword evidence="5 9" id="KW-0297">G-protein coupled receptor</keyword>
<dbReference type="PROSITE" id="PS50262">
    <property type="entry name" value="G_PROTEIN_RECEP_F1_2"/>
    <property type="match status" value="1"/>
</dbReference>
<dbReference type="InterPro" id="IPR000276">
    <property type="entry name" value="GPCR_Rhodpsn"/>
</dbReference>
<dbReference type="Gene3D" id="1.20.1070.10">
    <property type="entry name" value="Rhodopsin 7-helix transmembrane proteins"/>
    <property type="match status" value="1"/>
</dbReference>
<feature type="compositionally biased region" description="Gly residues" evidence="10">
    <location>
        <begin position="25"/>
        <end position="42"/>
    </location>
</feature>
<evidence type="ECO:0000256" key="1">
    <source>
        <dbReference type="ARBA" id="ARBA00004141"/>
    </source>
</evidence>
<feature type="transmembrane region" description="Helical" evidence="11">
    <location>
        <begin position="351"/>
        <end position="375"/>
    </location>
</feature>
<evidence type="ECO:0000313" key="13">
    <source>
        <dbReference type="EMBL" id="KAG8231192.1"/>
    </source>
</evidence>
<evidence type="ECO:0000256" key="4">
    <source>
        <dbReference type="ARBA" id="ARBA00022989"/>
    </source>
</evidence>
<comment type="similarity">
    <text evidence="2 9">Belongs to the G-protein coupled receptor 1 family.</text>
</comment>
<feature type="transmembrane region" description="Helical" evidence="11">
    <location>
        <begin position="260"/>
        <end position="283"/>
    </location>
</feature>
<feature type="domain" description="G-protein coupled receptors family 1 profile" evidence="12">
    <location>
        <begin position="67"/>
        <end position="372"/>
    </location>
</feature>
<evidence type="ECO:0000256" key="6">
    <source>
        <dbReference type="ARBA" id="ARBA00023136"/>
    </source>
</evidence>